<organism evidence="1 2">
    <name type="scientific">Aliikangiella maris</name>
    <dbReference type="NCBI Taxonomy" id="3162458"/>
    <lineage>
        <taxon>Bacteria</taxon>
        <taxon>Pseudomonadati</taxon>
        <taxon>Pseudomonadota</taxon>
        <taxon>Gammaproteobacteria</taxon>
        <taxon>Oceanospirillales</taxon>
        <taxon>Pleioneaceae</taxon>
        <taxon>Aliikangiella</taxon>
    </lineage>
</organism>
<evidence type="ECO:0000313" key="2">
    <source>
        <dbReference type="Proteomes" id="UP001548189"/>
    </source>
</evidence>
<reference evidence="1 2" key="1">
    <citation type="submission" date="2024-06" db="EMBL/GenBank/DDBJ databases">
        <authorList>
            <person name="Li F."/>
        </authorList>
    </citation>
    <scope>NUCLEOTIDE SEQUENCE [LARGE SCALE GENOMIC DNA]</scope>
    <source>
        <strain evidence="1 2">GXAS 311</strain>
    </source>
</reference>
<gene>
    <name evidence="1" type="ORF">ABVT43_18445</name>
</gene>
<accession>A0ABV2BYW9</accession>
<proteinExistence type="predicted"/>
<evidence type="ECO:0000313" key="1">
    <source>
        <dbReference type="EMBL" id="MET1257130.1"/>
    </source>
</evidence>
<keyword evidence="2" id="KW-1185">Reference proteome</keyword>
<name>A0ABV2BYW9_9GAMM</name>
<sequence length="113" mass="12253">MEGLLCYPPATSRNKFYPLITTNRLLFILLFILACGSGATSSQAEFIEEIPSSEISENTPPTAHFTIQNSAKPGQVILLDASTSSDAENDPLTYHWELTTPASSSSELLTTTK</sequence>
<comment type="caution">
    <text evidence="1">The sequence shown here is derived from an EMBL/GenBank/DDBJ whole genome shotgun (WGS) entry which is preliminary data.</text>
</comment>
<dbReference type="EMBL" id="JBEVCJ010000036">
    <property type="protein sequence ID" value="MET1257130.1"/>
    <property type="molecule type" value="Genomic_DNA"/>
</dbReference>
<dbReference type="Proteomes" id="UP001548189">
    <property type="component" value="Unassembled WGS sequence"/>
</dbReference>
<dbReference type="InterPro" id="IPR013783">
    <property type="entry name" value="Ig-like_fold"/>
</dbReference>
<dbReference type="Gene3D" id="2.60.40.10">
    <property type="entry name" value="Immunoglobulins"/>
    <property type="match status" value="1"/>
</dbReference>
<protein>
    <submittedName>
        <fullName evidence="1">Uncharacterized protein</fullName>
    </submittedName>
</protein>